<proteinExistence type="predicted"/>
<dbReference type="InterPro" id="IPR036259">
    <property type="entry name" value="MFS_trans_sf"/>
</dbReference>
<keyword evidence="2 5" id="KW-1133">Transmembrane helix</keyword>
<gene>
    <name evidence="6" type="ORF">RZS28_11385</name>
</gene>
<feature type="transmembrane region" description="Helical" evidence="5">
    <location>
        <begin position="30"/>
        <end position="55"/>
    </location>
</feature>
<dbReference type="Proteomes" id="UP001626536">
    <property type="component" value="Chromosome"/>
</dbReference>
<feature type="region of interest" description="Disordered" evidence="4">
    <location>
        <begin position="158"/>
        <end position="185"/>
    </location>
</feature>
<feature type="transmembrane region" description="Helical" evidence="5">
    <location>
        <begin position="131"/>
        <end position="151"/>
    </location>
</feature>
<evidence type="ECO:0000256" key="4">
    <source>
        <dbReference type="SAM" id="MobiDB-lite"/>
    </source>
</evidence>
<dbReference type="SUPFAM" id="SSF103473">
    <property type="entry name" value="MFS general substrate transporter"/>
    <property type="match status" value="1"/>
</dbReference>
<feature type="compositionally biased region" description="Polar residues" evidence="4">
    <location>
        <begin position="159"/>
        <end position="176"/>
    </location>
</feature>
<keyword evidence="1 5" id="KW-0812">Transmembrane</keyword>
<keyword evidence="3 5" id="KW-0472">Membrane</keyword>
<evidence type="ECO:0000256" key="1">
    <source>
        <dbReference type="ARBA" id="ARBA00022692"/>
    </source>
</evidence>
<evidence type="ECO:0000313" key="7">
    <source>
        <dbReference type="Proteomes" id="UP001626536"/>
    </source>
</evidence>
<organism evidence="6 7">
    <name type="scientific">Methylocapsa polymorpha</name>
    <dbReference type="NCBI Taxonomy" id="3080828"/>
    <lineage>
        <taxon>Bacteria</taxon>
        <taxon>Pseudomonadati</taxon>
        <taxon>Pseudomonadota</taxon>
        <taxon>Alphaproteobacteria</taxon>
        <taxon>Hyphomicrobiales</taxon>
        <taxon>Beijerinckiaceae</taxon>
        <taxon>Methylocapsa</taxon>
    </lineage>
</organism>
<reference evidence="6 7" key="1">
    <citation type="submission" date="2023-10" db="EMBL/GenBank/DDBJ databases">
        <title>Novel methanotroph of the genus Methylocapsa from a subarctic wetland.</title>
        <authorList>
            <person name="Belova S.E."/>
            <person name="Oshkin I.Y."/>
            <person name="Miroshnikov K."/>
            <person name="Dedysh S.N."/>
        </authorList>
    </citation>
    <scope>NUCLEOTIDE SEQUENCE [LARGE SCALE GENOMIC DNA]</scope>
    <source>
        <strain evidence="6 7">RX1</strain>
    </source>
</reference>
<feature type="transmembrane region" description="Helical" evidence="5">
    <location>
        <begin position="101"/>
        <end position="119"/>
    </location>
</feature>
<feature type="transmembrane region" description="Helical" evidence="5">
    <location>
        <begin position="67"/>
        <end position="89"/>
    </location>
</feature>
<evidence type="ECO:0000256" key="3">
    <source>
        <dbReference type="ARBA" id="ARBA00023136"/>
    </source>
</evidence>
<name>A0ABZ0HMA9_9HYPH</name>
<dbReference type="EMBL" id="CP136862">
    <property type="protein sequence ID" value="WOJ88432.1"/>
    <property type="molecule type" value="Genomic_DNA"/>
</dbReference>
<evidence type="ECO:0000256" key="2">
    <source>
        <dbReference type="ARBA" id="ARBA00022989"/>
    </source>
</evidence>
<dbReference type="InterPro" id="IPR011701">
    <property type="entry name" value="MFS"/>
</dbReference>
<dbReference type="Pfam" id="PF07690">
    <property type="entry name" value="MFS_1"/>
    <property type="match status" value="1"/>
</dbReference>
<protein>
    <recommendedName>
        <fullName evidence="8">Major facilitator superfamily (MFS) profile domain-containing protein</fullName>
    </recommendedName>
</protein>
<sequence length="185" mass="18868">MNINKTNISIVYRVGAMAAMPIGGRLTDRIGGGLICIVGLAITIVATVPFVFLPANANLVAVELSRALRGIGVGLSGIPSMTAAFRAAPDNLTDATITANILQRVGGSLGSATIVIVIARTTPQLAAFQTSHALLVTTASIALVTAVALAISERRESRTAASPQSSGVGANLQTVGRNERGTPRP</sequence>
<evidence type="ECO:0008006" key="8">
    <source>
        <dbReference type="Google" id="ProtNLM"/>
    </source>
</evidence>
<evidence type="ECO:0000256" key="5">
    <source>
        <dbReference type="SAM" id="Phobius"/>
    </source>
</evidence>
<evidence type="ECO:0000313" key="6">
    <source>
        <dbReference type="EMBL" id="WOJ88432.1"/>
    </source>
</evidence>
<accession>A0ABZ0HMA9</accession>
<keyword evidence="7" id="KW-1185">Reference proteome</keyword>
<dbReference type="Gene3D" id="1.20.1250.20">
    <property type="entry name" value="MFS general substrate transporter like domains"/>
    <property type="match status" value="1"/>
</dbReference>
<dbReference type="RefSeq" id="WP_407337868.1">
    <property type="nucleotide sequence ID" value="NZ_CP136862.1"/>
</dbReference>